<organism evidence="1">
    <name type="scientific">Oppiella nova</name>
    <dbReference type="NCBI Taxonomy" id="334625"/>
    <lineage>
        <taxon>Eukaryota</taxon>
        <taxon>Metazoa</taxon>
        <taxon>Ecdysozoa</taxon>
        <taxon>Arthropoda</taxon>
        <taxon>Chelicerata</taxon>
        <taxon>Arachnida</taxon>
        <taxon>Acari</taxon>
        <taxon>Acariformes</taxon>
        <taxon>Sarcoptiformes</taxon>
        <taxon>Oribatida</taxon>
        <taxon>Brachypylina</taxon>
        <taxon>Oppioidea</taxon>
        <taxon>Oppiidae</taxon>
        <taxon>Oppiella</taxon>
    </lineage>
</organism>
<dbReference type="OrthoDB" id="1697690at2759"/>
<dbReference type="Proteomes" id="UP000728032">
    <property type="component" value="Unassembled WGS sequence"/>
</dbReference>
<sequence>MSGQLLTKAIQSVKSKEFRSYLCRYVANWGIPIAAIADIKKDPSFISGKMTI</sequence>
<accession>A0A7R9MJB8</accession>
<protein>
    <submittedName>
        <fullName evidence="1">Uncharacterized protein</fullName>
    </submittedName>
</protein>
<dbReference type="AlphaFoldDB" id="A0A7R9MJB8"/>
<evidence type="ECO:0000313" key="1">
    <source>
        <dbReference type="EMBL" id="CAD7660147.1"/>
    </source>
</evidence>
<evidence type="ECO:0000313" key="2">
    <source>
        <dbReference type="Proteomes" id="UP000728032"/>
    </source>
</evidence>
<keyword evidence="2" id="KW-1185">Reference proteome</keyword>
<name>A0A7R9MJB8_9ACAR</name>
<gene>
    <name evidence="1" type="ORF">ONB1V03_LOCUS16717</name>
</gene>
<feature type="non-terminal residue" evidence="1">
    <location>
        <position position="1"/>
    </location>
</feature>
<dbReference type="EMBL" id="OC934235">
    <property type="protein sequence ID" value="CAD7660147.1"/>
    <property type="molecule type" value="Genomic_DNA"/>
</dbReference>
<reference evidence="1" key="1">
    <citation type="submission" date="2020-11" db="EMBL/GenBank/DDBJ databases">
        <authorList>
            <person name="Tran Van P."/>
        </authorList>
    </citation>
    <scope>NUCLEOTIDE SEQUENCE</scope>
</reference>
<proteinExistence type="predicted"/>
<dbReference type="EMBL" id="CAJPVJ010019410">
    <property type="protein sequence ID" value="CAG2177285.1"/>
    <property type="molecule type" value="Genomic_DNA"/>
</dbReference>